<reference evidence="9 10" key="1">
    <citation type="submission" date="2020-07" db="EMBL/GenBank/DDBJ databases">
        <title>Roseicoccus Jingziensis gen. nov., sp. nov., isolated from coastal seawater.</title>
        <authorList>
            <person name="Feng X."/>
        </authorList>
    </citation>
    <scope>NUCLEOTIDE SEQUENCE [LARGE SCALE GENOMIC DNA]</scope>
    <source>
        <strain evidence="9 10">N1E253</strain>
    </source>
</reference>
<keyword evidence="10" id="KW-1185">Reference proteome</keyword>
<dbReference type="UniPathway" id="UPA00219"/>
<dbReference type="PROSITE" id="PS51257">
    <property type="entry name" value="PROKAR_LIPOPROTEIN"/>
    <property type="match status" value="1"/>
</dbReference>
<name>A0A851GIH8_9BACT</name>
<dbReference type="RefSeq" id="WP_178930960.1">
    <property type="nucleotide sequence ID" value="NZ_JACBAZ010000001.1"/>
</dbReference>
<dbReference type="EMBL" id="JACBAZ010000001">
    <property type="protein sequence ID" value="NWK54430.1"/>
    <property type="molecule type" value="Genomic_DNA"/>
</dbReference>
<gene>
    <name evidence="9" type="ORF">HW115_02325</name>
</gene>
<dbReference type="PANTHER" id="PTHR30582:SF2">
    <property type="entry name" value="L,D-TRANSPEPTIDASE YCIB-RELATED"/>
    <property type="match status" value="1"/>
</dbReference>
<comment type="similarity">
    <text evidence="2">Belongs to the YkuD family.</text>
</comment>
<organism evidence="9 10">
    <name type="scientific">Oceaniferula marina</name>
    <dbReference type="NCBI Taxonomy" id="2748318"/>
    <lineage>
        <taxon>Bacteria</taxon>
        <taxon>Pseudomonadati</taxon>
        <taxon>Verrucomicrobiota</taxon>
        <taxon>Verrucomicrobiia</taxon>
        <taxon>Verrucomicrobiales</taxon>
        <taxon>Verrucomicrobiaceae</taxon>
        <taxon>Oceaniferula</taxon>
    </lineage>
</organism>
<accession>A0A851GIH8</accession>
<dbReference type="CDD" id="cd16913">
    <property type="entry name" value="YkuD_like"/>
    <property type="match status" value="1"/>
</dbReference>
<keyword evidence="3" id="KW-0808">Transferase</keyword>
<dbReference type="GO" id="GO:0018104">
    <property type="term" value="P:peptidoglycan-protein cross-linking"/>
    <property type="evidence" value="ECO:0007669"/>
    <property type="project" value="TreeGrafter"/>
</dbReference>
<keyword evidence="4 7" id="KW-0133">Cell shape</keyword>
<feature type="active site" description="Proton donor/acceptor" evidence="7">
    <location>
        <position position="179"/>
    </location>
</feature>
<keyword evidence="5 7" id="KW-0573">Peptidoglycan synthesis</keyword>
<dbReference type="InterPro" id="IPR050979">
    <property type="entry name" value="LD-transpeptidase"/>
</dbReference>
<comment type="caution">
    <text evidence="9">The sequence shown here is derived from an EMBL/GenBank/DDBJ whole genome shotgun (WGS) entry which is preliminary data.</text>
</comment>
<evidence type="ECO:0000313" key="9">
    <source>
        <dbReference type="EMBL" id="NWK54430.1"/>
    </source>
</evidence>
<keyword evidence="6 7" id="KW-0961">Cell wall biogenesis/degradation</keyword>
<dbReference type="PROSITE" id="PS52029">
    <property type="entry name" value="LD_TPASE"/>
    <property type="match status" value="1"/>
</dbReference>
<dbReference type="PANTHER" id="PTHR30582">
    <property type="entry name" value="L,D-TRANSPEPTIDASE"/>
    <property type="match status" value="1"/>
</dbReference>
<dbReference type="GO" id="GO:0071555">
    <property type="term" value="P:cell wall organization"/>
    <property type="evidence" value="ECO:0007669"/>
    <property type="project" value="UniProtKB-UniRule"/>
</dbReference>
<evidence type="ECO:0000256" key="7">
    <source>
        <dbReference type="PROSITE-ProRule" id="PRU01373"/>
    </source>
</evidence>
<evidence type="ECO:0000256" key="6">
    <source>
        <dbReference type="ARBA" id="ARBA00023316"/>
    </source>
</evidence>
<dbReference type="GO" id="GO:0071972">
    <property type="term" value="F:peptidoglycan L,D-transpeptidase activity"/>
    <property type="evidence" value="ECO:0007669"/>
    <property type="project" value="TreeGrafter"/>
</dbReference>
<dbReference type="GO" id="GO:0016740">
    <property type="term" value="F:transferase activity"/>
    <property type="evidence" value="ECO:0007669"/>
    <property type="project" value="UniProtKB-KW"/>
</dbReference>
<feature type="domain" description="L,D-TPase catalytic" evidence="8">
    <location>
        <begin position="78"/>
        <end position="216"/>
    </location>
</feature>
<dbReference type="InterPro" id="IPR005490">
    <property type="entry name" value="LD_TPept_cat_dom"/>
</dbReference>
<feature type="active site" description="Nucleophile" evidence="7">
    <location>
        <position position="192"/>
    </location>
</feature>
<evidence type="ECO:0000256" key="1">
    <source>
        <dbReference type="ARBA" id="ARBA00004752"/>
    </source>
</evidence>
<dbReference type="SUPFAM" id="SSF141523">
    <property type="entry name" value="L,D-transpeptidase catalytic domain-like"/>
    <property type="match status" value="1"/>
</dbReference>
<dbReference type="AlphaFoldDB" id="A0A851GIH8"/>
<evidence type="ECO:0000313" key="10">
    <source>
        <dbReference type="Proteomes" id="UP000557872"/>
    </source>
</evidence>
<dbReference type="GO" id="GO:0008360">
    <property type="term" value="P:regulation of cell shape"/>
    <property type="evidence" value="ECO:0007669"/>
    <property type="project" value="UniProtKB-UniRule"/>
</dbReference>
<dbReference type="Pfam" id="PF03734">
    <property type="entry name" value="YkuD"/>
    <property type="match status" value="1"/>
</dbReference>
<evidence type="ECO:0000256" key="5">
    <source>
        <dbReference type="ARBA" id="ARBA00022984"/>
    </source>
</evidence>
<protein>
    <submittedName>
        <fullName evidence="9">L,D-transpeptidase</fullName>
    </submittedName>
</protein>
<dbReference type="GO" id="GO:0005576">
    <property type="term" value="C:extracellular region"/>
    <property type="evidence" value="ECO:0007669"/>
    <property type="project" value="TreeGrafter"/>
</dbReference>
<evidence type="ECO:0000256" key="3">
    <source>
        <dbReference type="ARBA" id="ARBA00022679"/>
    </source>
</evidence>
<proteinExistence type="inferred from homology"/>
<dbReference type="InterPro" id="IPR038063">
    <property type="entry name" value="Transpep_catalytic_dom"/>
</dbReference>
<dbReference type="Proteomes" id="UP000557872">
    <property type="component" value="Unassembled WGS sequence"/>
</dbReference>
<sequence length="217" mass="24188">MKSFIHSLPPLFVTCFLLCSCGDPNTPNPRQTAPLKAAHVNPFAKGTYAHFRAQKGYPRNYAIWKNEEVLARTTPSNSSIRIDLSAQRAYLMNGRDLAMDYPISTGTSSFPTPTGSYQILEKKPSEKRSNTYGKIYDAEDKVVNSNADIRTDPVPEGGKFVGAAMPYWMRLTWDGVGMHKGKVPRYPASHGCIRTYYKVVETVYSKVQKGTPVSIVQ</sequence>
<evidence type="ECO:0000256" key="2">
    <source>
        <dbReference type="ARBA" id="ARBA00005992"/>
    </source>
</evidence>
<evidence type="ECO:0000256" key="4">
    <source>
        <dbReference type="ARBA" id="ARBA00022960"/>
    </source>
</evidence>
<comment type="pathway">
    <text evidence="1 7">Cell wall biogenesis; peptidoglycan biosynthesis.</text>
</comment>
<evidence type="ECO:0000259" key="8">
    <source>
        <dbReference type="PROSITE" id="PS52029"/>
    </source>
</evidence>
<dbReference type="Gene3D" id="2.40.440.10">
    <property type="entry name" value="L,D-transpeptidase catalytic domain-like"/>
    <property type="match status" value="1"/>
</dbReference>